<protein>
    <recommendedName>
        <fullName evidence="3">DUF2716 domain-containing protein</fullName>
    </recommendedName>
</protein>
<comment type="caution">
    <text evidence="1">The sequence shown here is derived from an EMBL/GenBank/DDBJ whole genome shotgun (WGS) entry which is preliminary data.</text>
</comment>
<keyword evidence="2" id="KW-1185">Reference proteome</keyword>
<evidence type="ECO:0008006" key="3">
    <source>
        <dbReference type="Google" id="ProtNLM"/>
    </source>
</evidence>
<proteinExistence type="predicted"/>
<dbReference type="Pfam" id="PF10898">
    <property type="entry name" value="DUF2716"/>
    <property type="match status" value="1"/>
</dbReference>
<organism evidence="1 2">
    <name type="scientific">Subtercola frigoramans</name>
    <dbReference type="NCBI Taxonomy" id="120298"/>
    <lineage>
        <taxon>Bacteria</taxon>
        <taxon>Bacillati</taxon>
        <taxon>Actinomycetota</taxon>
        <taxon>Actinomycetes</taxon>
        <taxon>Micrococcales</taxon>
        <taxon>Microbacteriaceae</taxon>
        <taxon>Subtercola</taxon>
    </lineage>
</organism>
<evidence type="ECO:0000313" key="1">
    <source>
        <dbReference type="EMBL" id="MBM7472480.1"/>
    </source>
</evidence>
<reference evidence="1 2" key="1">
    <citation type="submission" date="2021-01" db="EMBL/GenBank/DDBJ databases">
        <title>Sequencing the genomes of 1000 actinobacteria strains.</title>
        <authorList>
            <person name="Klenk H.-P."/>
        </authorList>
    </citation>
    <scope>NUCLEOTIDE SEQUENCE [LARGE SCALE GENOMIC DNA]</scope>
    <source>
        <strain evidence="1 2">DSM 13057</strain>
    </source>
</reference>
<dbReference type="EMBL" id="JAFBBU010000001">
    <property type="protein sequence ID" value="MBM7472480.1"/>
    <property type="molecule type" value="Genomic_DNA"/>
</dbReference>
<dbReference type="InterPro" id="IPR020323">
    <property type="entry name" value="DUF2716"/>
</dbReference>
<gene>
    <name evidence="1" type="ORF">JOE66_002114</name>
</gene>
<sequence length="163" mass="18380">MWDQFREKFGFRADIRASGWPAIREPTPSITFDLSGIPEGPRFASAVAAINTEALRCFVWVMPDIAELLVLDWNHEAYWLKPELESLLPPEDPINGHPTVHPNGDYYSFLNPDMTEGTFGHPWEQSICVMGQRLIDSLGKSFALWLPVLRVNGVPVTQPMASE</sequence>
<evidence type="ECO:0000313" key="2">
    <source>
        <dbReference type="Proteomes" id="UP000776164"/>
    </source>
</evidence>
<name>A0ABS2L5V0_9MICO</name>
<dbReference type="Proteomes" id="UP000776164">
    <property type="component" value="Unassembled WGS sequence"/>
</dbReference>
<accession>A0ABS2L5V0</accession>